<feature type="transmembrane region" description="Helical" evidence="1">
    <location>
        <begin position="59"/>
        <end position="80"/>
    </location>
</feature>
<reference evidence="4" key="1">
    <citation type="submission" date="2016-10" db="EMBL/GenBank/DDBJ databases">
        <authorList>
            <person name="Varghese N."/>
        </authorList>
    </citation>
    <scope>NUCLEOTIDE SEQUENCE [LARGE SCALE GENOMIC DNA]</scope>
    <source>
        <strain evidence="4">DSM 17980</strain>
    </source>
</reference>
<dbReference type="InterPro" id="IPR000326">
    <property type="entry name" value="PAP2/HPO"/>
</dbReference>
<sequence length="197" mass="21607">MNAFDKTVFHALNQYAGHSALDPVMKFFAQYSLEMYAIIFVVAWFALPRQDEDRRHALVVAATGGVLALLINAVIGAIWYRPRPFVAMPDQVHRLIPHAVDASFPSDHVSGGFGFTSGAWGAAPSWVSGSFLVVSLITMVARVYVGVHWPTDVLGGLVVGVIAGRIAHLLSGPLHLLTNGLLRLFRMGHYARRRYGR</sequence>
<dbReference type="InterPro" id="IPR036938">
    <property type="entry name" value="PAP2/HPO_sf"/>
</dbReference>
<protein>
    <submittedName>
        <fullName evidence="3">Undecaprenyl-diphosphatase</fullName>
    </submittedName>
</protein>
<dbReference type="Gene3D" id="1.20.144.10">
    <property type="entry name" value="Phosphatidic acid phosphatase type 2/haloperoxidase"/>
    <property type="match status" value="1"/>
</dbReference>
<dbReference type="EMBL" id="FPBV01000002">
    <property type="protein sequence ID" value="SFU47237.1"/>
    <property type="molecule type" value="Genomic_DNA"/>
</dbReference>
<dbReference type="STRING" id="392015.SAMN05421543_102178"/>
<dbReference type="PANTHER" id="PTHR14969">
    <property type="entry name" value="SPHINGOSINE-1-PHOSPHATE PHOSPHOHYDROLASE"/>
    <property type="match status" value="1"/>
</dbReference>
<dbReference type="AlphaFoldDB" id="A0A1I7GFG5"/>
<proteinExistence type="predicted"/>
<evidence type="ECO:0000313" key="3">
    <source>
        <dbReference type="EMBL" id="SFU47237.1"/>
    </source>
</evidence>
<evidence type="ECO:0000259" key="2">
    <source>
        <dbReference type="SMART" id="SM00014"/>
    </source>
</evidence>
<dbReference type="Proteomes" id="UP000183508">
    <property type="component" value="Unassembled WGS sequence"/>
</dbReference>
<dbReference type="eggNOG" id="COG0671">
    <property type="taxonomic scope" value="Bacteria"/>
</dbReference>
<feature type="transmembrane region" description="Helical" evidence="1">
    <location>
        <begin position="28"/>
        <end position="47"/>
    </location>
</feature>
<evidence type="ECO:0000313" key="4">
    <source>
        <dbReference type="Proteomes" id="UP000183508"/>
    </source>
</evidence>
<feature type="transmembrane region" description="Helical" evidence="1">
    <location>
        <begin position="126"/>
        <end position="145"/>
    </location>
</feature>
<gene>
    <name evidence="3" type="ORF">SAMN05421543_102178</name>
</gene>
<keyword evidence="1" id="KW-1133">Transmembrane helix</keyword>
<dbReference type="SMART" id="SM00014">
    <property type="entry name" value="acidPPc"/>
    <property type="match status" value="1"/>
</dbReference>
<dbReference type="OrthoDB" id="9789113at2"/>
<name>A0A1I7GFG5_9BACL</name>
<organism evidence="3 4">
    <name type="scientific">Alicyclobacillus macrosporangiidus</name>
    <dbReference type="NCBI Taxonomy" id="392015"/>
    <lineage>
        <taxon>Bacteria</taxon>
        <taxon>Bacillati</taxon>
        <taxon>Bacillota</taxon>
        <taxon>Bacilli</taxon>
        <taxon>Bacillales</taxon>
        <taxon>Alicyclobacillaceae</taxon>
        <taxon>Alicyclobacillus</taxon>
    </lineage>
</organism>
<keyword evidence="1" id="KW-0812">Transmembrane</keyword>
<feature type="transmembrane region" description="Helical" evidence="1">
    <location>
        <begin position="157"/>
        <end position="177"/>
    </location>
</feature>
<evidence type="ECO:0000256" key="1">
    <source>
        <dbReference type="SAM" id="Phobius"/>
    </source>
</evidence>
<dbReference type="PANTHER" id="PTHR14969:SF13">
    <property type="entry name" value="AT30094P"/>
    <property type="match status" value="1"/>
</dbReference>
<dbReference type="RefSeq" id="WP_074949561.1">
    <property type="nucleotide sequence ID" value="NZ_FPBV01000002.1"/>
</dbReference>
<dbReference type="SUPFAM" id="SSF48317">
    <property type="entry name" value="Acid phosphatase/Vanadium-dependent haloperoxidase"/>
    <property type="match status" value="1"/>
</dbReference>
<accession>A0A1I7GFG5</accession>
<keyword evidence="4" id="KW-1185">Reference proteome</keyword>
<dbReference type="Pfam" id="PF01569">
    <property type="entry name" value="PAP2"/>
    <property type="match status" value="1"/>
</dbReference>
<keyword evidence="1" id="KW-0472">Membrane</keyword>
<feature type="domain" description="Phosphatidic acid phosphatase type 2/haloperoxidase" evidence="2">
    <location>
        <begin position="56"/>
        <end position="168"/>
    </location>
</feature>